<dbReference type="GO" id="GO:0030276">
    <property type="term" value="F:clathrin binding"/>
    <property type="evidence" value="ECO:0007669"/>
    <property type="project" value="TreeGrafter"/>
</dbReference>
<proteinExistence type="inferred from homology"/>
<dbReference type="InterPro" id="IPR013809">
    <property type="entry name" value="ENTH"/>
</dbReference>
<feature type="region of interest" description="Disordered" evidence="7">
    <location>
        <begin position="145"/>
        <end position="193"/>
    </location>
</feature>
<keyword evidence="6" id="KW-0175">Coiled coil</keyword>
<dbReference type="OrthoDB" id="4033880at2759"/>
<dbReference type="InterPro" id="IPR003903">
    <property type="entry name" value="UIM_dom"/>
</dbReference>
<dbReference type="GO" id="GO:0030125">
    <property type="term" value="C:clathrin vesicle coat"/>
    <property type="evidence" value="ECO:0007669"/>
    <property type="project" value="TreeGrafter"/>
</dbReference>
<protein>
    <recommendedName>
        <fullName evidence="8">ENTH domain-containing protein</fullName>
    </recommendedName>
</protein>
<dbReference type="FunFam" id="1.25.40.90:FF:000006">
    <property type="entry name" value="Clathrin interactor 1"/>
    <property type="match status" value="1"/>
</dbReference>
<dbReference type="Gene3D" id="1.25.40.90">
    <property type="match status" value="1"/>
</dbReference>
<dbReference type="GO" id="GO:0005768">
    <property type="term" value="C:endosome"/>
    <property type="evidence" value="ECO:0007669"/>
    <property type="project" value="TreeGrafter"/>
</dbReference>
<dbReference type="SMART" id="SM00273">
    <property type="entry name" value="ENTH"/>
    <property type="match status" value="1"/>
</dbReference>
<dbReference type="GO" id="GO:0005543">
    <property type="term" value="F:phospholipid binding"/>
    <property type="evidence" value="ECO:0007669"/>
    <property type="project" value="TreeGrafter"/>
</dbReference>
<keyword evidence="5" id="KW-0446">Lipid-binding</keyword>
<feature type="region of interest" description="Disordered" evidence="7">
    <location>
        <begin position="362"/>
        <end position="447"/>
    </location>
</feature>
<keyword evidence="3" id="KW-0963">Cytoplasm</keyword>
<comment type="similarity">
    <text evidence="2">Belongs to the epsin family.</text>
</comment>
<feature type="compositionally biased region" description="Basic and acidic residues" evidence="7">
    <location>
        <begin position="145"/>
        <end position="176"/>
    </location>
</feature>
<keyword evidence="10" id="KW-1185">Reference proteome</keyword>
<sequence>MSLQQFGKGALRTAKNYTKGYSHTQTKVREATCNEPWPPSGKMMHELAQLSYNQEDFIEIMEILDKRLNDKGKNWRHVFKSLTVLDYLLHSGSENVVLYCKENLYIIKTLREFQYIDEEDRDQGANVRQKAKDIVNLLQDDSRLREQRKARAQMRERMGRGHTIREPDEPRDENIRRRSLPNGAGRNQEDEDLKRAIEESKRAVARDGISAEERDLQRAIQLSKEAEEQRAKAMADSNLMSLFDEQNRPTTTENLVDLSTPLQYMNGLQPQFTAVQPQYTQLQPQFTSLQPQFTAVQPQFTSFNPYQQQAQQEALQAQYLQQQQEFQAQQQQQELLALQQAQLQQAQQEEWLRQQQYLQQQQTATQPLPSQITGLGSNNPFAPSPTPATNDAFTRQASSPGPVASPVSFTLTGTYENRKNTASAPPAAAPREPERQVSGSAPPRADQEHAHLASLFAARGEDGVDTFGNTGQLRFYATQAGRVAAQRTGPASHNPFSQNMPYQREQPFFQV</sequence>
<dbReference type="InterPro" id="IPR008942">
    <property type="entry name" value="ENTH_VHS"/>
</dbReference>
<feature type="compositionally biased region" description="Polar residues" evidence="7">
    <location>
        <begin position="489"/>
        <end position="501"/>
    </location>
</feature>
<evidence type="ECO:0000256" key="3">
    <source>
        <dbReference type="ARBA" id="ARBA00022490"/>
    </source>
</evidence>
<evidence type="ECO:0000313" key="10">
    <source>
        <dbReference type="Proteomes" id="UP000016930"/>
    </source>
</evidence>
<dbReference type="PROSITE" id="PS50942">
    <property type="entry name" value="ENTH"/>
    <property type="match status" value="1"/>
</dbReference>
<gene>
    <name evidence="9" type="ORF">CERSUDRAFT_89468</name>
</gene>
<dbReference type="CDD" id="cd16991">
    <property type="entry name" value="ENTH_Ent1_Ent2"/>
    <property type="match status" value="1"/>
</dbReference>
<dbReference type="EMBL" id="KB445823">
    <property type="protein sequence ID" value="EMD31148.1"/>
    <property type="molecule type" value="Genomic_DNA"/>
</dbReference>
<accession>M2Q2X9</accession>
<organism evidence="9 10">
    <name type="scientific">Ceriporiopsis subvermispora (strain B)</name>
    <name type="common">White-rot fungus</name>
    <name type="synonym">Gelatoporia subvermispora</name>
    <dbReference type="NCBI Taxonomy" id="914234"/>
    <lineage>
        <taxon>Eukaryota</taxon>
        <taxon>Fungi</taxon>
        <taxon>Dikarya</taxon>
        <taxon>Basidiomycota</taxon>
        <taxon>Agaricomycotina</taxon>
        <taxon>Agaricomycetes</taxon>
        <taxon>Polyporales</taxon>
        <taxon>Gelatoporiaceae</taxon>
        <taxon>Gelatoporia</taxon>
    </lineage>
</organism>
<name>M2Q2X9_CERS8</name>
<feature type="compositionally biased region" description="Polar residues" evidence="7">
    <location>
        <begin position="367"/>
        <end position="396"/>
    </location>
</feature>
<evidence type="ECO:0000256" key="5">
    <source>
        <dbReference type="ARBA" id="ARBA00023121"/>
    </source>
</evidence>
<evidence type="ECO:0000256" key="7">
    <source>
        <dbReference type="SAM" id="MobiDB-lite"/>
    </source>
</evidence>
<dbReference type="SUPFAM" id="SSF48464">
    <property type="entry name" value="ENTH/VHS domain"/>
    <property type="match status" value="1"/>
</dbReference>
<dbReference type="GO" id="GO:0006897">
    <property type="term" value="P:endocytosis"/>
    <property type="evidence" value="ECO:0007669"/>
    <property type="project" value="TreeGrafter"/>
</dbReference>
<feature type="coiled-coil region" evidence="6">
    <location>
        <begin position="209"/>
        <end position="236"/>
    </location>
</feature>
<feature type="region of interest" description="Disordered" evidence="7">
    <location>
        <begin position="484"/>
        <end position="511"/>
    </location>
</feature>
<dbReference type="GO" id="GO:0007015">
    <property type="term" value="P:actin filament organization"/>
    <property type="evidence" value="ECO:0007669"/>
    <property type="project" value="TreeGrafter"/>
</dbReference>
<evidence type="ECO:0000313" key="9">
    <source>
        <dbReference type="EMBL" id="EMD31148.1"/>
    </source>
</evidence>
<evidence type="ECO:0000256" key="6">
    <source>
        <dbReference type="SAM" id="Coils"/>
    </source>
</evidence>
<dbReference type="SMART" id="SM00726">
    <property type="entry name" value="UIM"/>
    <property type="match status" value="2"/>
</dbReference>
<reference evidence="9 10" key="1">
    <citation type="journal article" date="2012" name="Proc. Natl. Acad. Sci. U.S.A.">
        <title>Comparative genomics of Ceriporiopsis subvermispora and Phanerochaete chrysosporium provide insight into selective ligninolysis.</title>
        <authorList>
            <person name="Fernandez-Fueyo E."/>
            <person name="Ruiz-Duenas F.J."/>
            <person name="Ferreira P."/>
            <person name="Floudas D."/>
            <person name="Hibbett D.S."/>
            <person name="Canessa P."/>
            <person name="Larrondo L.F."/>
            <person name="James T.Y."/>
            <person name="Seelenfreund D."/>
            <person name="Lobos S."/>
            <person name="Polanco R."/>
            <person name="Tello M."/>
            <person name="Honda Y."/>
            <person name="Watanabe T."/>
            <person name="Watanabe T."/>
            <person name="Ryu J.S."/>
            <person name="Kubicek C.P."/>
            <person name="Schmoll M."/>
            <person name="Gaskell J."/>
            <person name="Hammel K.E."/>
            <person name="St John F.J."/>
            <person name="Vanden Wymelenberg A."/>
            <person name="Sabat G."/>
            <person name="Splinter BonDurant S."/>
            <person name="Syed K."/>
            <person name="Yadav J.S."/>
            <person name="Doddapaneni H."/>
            <person name="Subramanian V."/>
            <person name="Lavin J.L."/>
            <person name="Oguiza J.A."/>
            <person name="Perez G."/>
            <person name="Pisabarro A.G."/>
            <person name="Ramirez L."/>
            <person name="Santoyo F."/>
            <person name="Master E."/>
            <person name="Coutinho P.M."/>
            <person name="Henrissat B."/>
            <person name="Lombard V."/>
            <person name="Magnuson J.K."/>
            <person name="Kuees U."/>
            <person name="Hori C."/>
            <person name="Igarashi K."/>
            <person name="Samejima M."/>
            <person name="Held B.W."/>
            <person name="Barry K.W."/>
            <person name="LaButti K.M."/>
            <person name="Lapidus A."/>
            <person name="Lindquist E.A."/>
            <person name="Lucas S.M."/>
            <person name="Riley R."/>
            <person name="Salamov A.A."/>
            <person name="Hoffmeister D."/>
            <person name="Schwenk D."/>
            <person name="Hadar Y."/>
            <person name="Yarden O."/>
            <person name="de Vries R.P."/>
            <person name="Wiebenga A."/>
            <person name="Stenlid J."/>
            <person name="Eastwood D."/>
            <person name="Grigoriev I.V."/>
            <person name="Berka R.M."/>
            <person name="Blanchette R.A."/>
            <person name="Kersten P."/>
            <person name="Martinez A.T."/>
            <person name="Vicuna R."/>
            <person name="Cullen D."/>
        </authorList>
    </citation>
    <scope>NUCLEOTIDE SEQUENCE [LARGE SCALE GENOMIC DNA]</scope>
    <source>
        <strain evidence="9 10">B</strain>
    </source>
</reference>
<dbReference type="GO" id="GO:0005886">
    <property type="term" value="C:plasma membrane"/>
    <property type="evidence" value="ECO:0007669"/>
    <property type="project" value="TreeGrafter"/>
</dbReference>
<dbReference type="HOGENOM" id="CLU_012678_0_0_1"/>
<feature type="domain" description="ENTH" evidence="8">
    <location>
        <begin position="16"/>
        <end position="148"/>
    </location>
</feature>
<evidence type="ECO:0000256" key="1">
    <source>
        <dbReference type="ARBA" id="ARBA00004496"/>
    </source>
</evidence>
<comment type="subcellular location">
    <subcellularLocation>
        <location evidence="1">Cytoplasm</location>
    </subcellularLocation>
</comment>
<dbReference type="PANTHER" id="PTHR12276">
    <property type="entry name" value="EPSIN/ENT-RELATED"/>
    <property type="match status" value="1"/>
</dbReference>
<feature type="compositionally biased region" description="Polar residues" evidence="7">
    <location>
        <begin position="409"/>
        <end position="423"/>
    </location>
</feature>
<dbReference type="PROSITE" id="PS50330">
    <property type="entry name" value="UIM"/>
    <property type="match status" value="2"/>
</dbReference>
<evidence type="ECO:0000256" key="4">
    <source>
        <dbReference type="ARBA" id="ARBA00022553"/>
    </source>
</evidence>
<evidence type="ECO:0000259" key="8">
    <source>
        <dbReference type="PROSITE" id="PS50942"/>
    </source>
</evidence>
<dbReference type="AlphaFoldDB" id="M2Q2X9"/>
<feature type="coiled-coil region" evidence="6">
    <location>
        <begin position="312"/>
        <end position="349"/>
    </location>
</feature>
<keyword evidence="4" id="KW-0597">Phosphoprotein</keyword>
<feature type="compositionally biased region" description="Low complexity" evidence="7">
    <location>
        <begin position="397"/>
        <end position="408"/>
    </location>
</feature>
<dbReference type="Proteomes" id="UP000016930">
    <property type="component" value="Unassembled WGS sequence"/>
</dbReference>
<dbReference type="STRING" id="914234.M2Q2X9"/>
<dbReference type="PANTHER" id="PTHR12276:SF110">
    <property type="entry name" value="EPSIN-1-RELATED"/>
    <property type="match status" value="1"/>
</dbReference>
<dbReference type="Pfam" id="PF01417">
    <property type="entry name" value="ENTH"/>
    <property type="match status" value="1"/>
</dbReference>
<evidence type="ECO:0000256" key="2">
    <source>
        <dbReference type="ARBA" id="ARBA00010130"/>
    </source>
</evidence>